<accession>R0LE96</accession>
<evidence type="ECO:0000313" key="1">
    <source>
        <dbReference type="EMBL" id="EOB03974.1"/>
    </source>
</evidence>
<organism evidence="1 2">
    <name type="scientific">Anas platyrhynchos</name>
    <name type="common">Mallard</name>
    <name type="synonym">Anas boschas</name>
    <dbReference type="NCBI Taxonomy" id="8839"/>
    <lineage>
        <taxon>Eukaryota</taxon>
        <taxon>Metazoa</taxon>
        <taxon>Chordata</taxon>
        <taxon>Craniata</taxon>
        <taxon>Vertebrata</taxon>
        <taxon>Euteleostomi</taxon>
        <taxon>Archelosauria</taxon>
        <taxon>Archosauria</taxon>
        <taxon>Dinosauria</taxon>
        <taxon>Saurischia</taxon>
        <taxon>Theropoda</taxon>
        <taxon>Coelurosauria</taxon>
        <taxon>Aves</taxon>
        <taxon>Neognathae</taxon>
        <taxon>Galloanserae</taxon>
        <taxon>Anseriformes</taxon>
        <taxon>Anatidae</taxon>
        <taxon>Anatinae</taxon>
        <taxon>Anas</taxon>
    </lineage>
</organism>
<sequence length="271" mass="30425">MHFALCVAHGQRNKQAEFKDLVKDEKPANEMMFLSPTLSSRQDSSMKSSTLNTSWCRNVQSGLLPVGYGSTKWASAMERRSPEELLQLAEAMGSGADAFYSGGGDRDRPRFFSGIKQPLGSASDQQSDKHSLSVPFYMTCFIKLSSREFNLNFECSLKCPPSHGPLFFHSTLFVGLKGDKLIHRKTVTVMIICQKFLSTILKLNLIGYYTGKKLVRYYCIHHPLSELLRTFQVGNWSQSAAKSLLRAKANLATAKRQASGCRWTELAKFHH</sequence>
<gene>
    <name evidence="1" type="ORF">Anapl_13910</name>
</gene>
<protein>
    <submittedName>
        <fullName evidence="1">Uncharacterized protein</fullName>
    </submittedName>
</protein>
<dbReference type="AlphaFoldDB" id="R0LE96"/>
<dbReference type="Proteomes" id="UP000296049">
    <property type="component" value="Unassembled WGS sequence"/>
</dbReference>
<proteinExistence type="predicted"/>
<evidence type="ECO:0000313" key="2">
    <source>
        <dbReference type="Proteomes" id="UP000296049"/>
    </source>
</evidence>
<dbReference type="EMBL" id="KB742818">
    <property type="protein sequence ID" value="EOB03974.1"/>
    <property type="molecule type" value="Genomic_DNA"/>
</dbReference>
<name>R0LE96_ANAPL</name>
<keyword evidence="2" id="KW-1185">Reference proteome</keyword>
<reference evidence="2" key="1">
    <citation type="journal article" date="2013" name="Nat. Genet.">
        <title>The duck genome and transcriptome provide insight into an avian influenza virus reservoir species.</title>
        <authorList>
            <person name="Huang Y."/>
            <person name="Li Y."/>
            <person name="Burt D.W."/>
            <person name="Chen H."/>
            <person name="Zhang Y."/>
            <person name="Qian W."/>
            <person name="Kim H."/>
            <person name="Gan S."/>
            <person name="Zhao Y."/>
            <person name="Li J."/>
            <person name="Yi K."/>
            <person name="Feng H."/>
            <person name="Zhu P."/>
            <person name="Li B."/>
            <person name="Liu Q."/>
            <person name="Fairley S."/>
            <person name="Magor K.E."/>
            <person name="Du Z."/>
            <person name="Hu X."/>
            <person name="Goodman L."/>
            <person name="Tafer H."/>
            <person name="Vignal A."/>
            <person name="Lee T."/>
            <person name="Kim K.W."/>
            <person name="Sheng Z."/>
            <person name="An Y."/>
            <person name="Searle S."/>
            <person name="Herrero J."/>
            <person name="Groenen M.A."/>
            <person name="Crooijmans R.P."/>
            <person name="Faraut T."/>
            <person name="Cai Q."/>
            <person name="Webster R.G."/>
            <person name="Aldridge J.R."/>
            <person name="Warren W.C."/>
            <person name="Bartschat S."/>
            <person name="Kehr S."/>
            <person name="Marz M."/>
            <person name="Stadler P.F."/>
            <person name="Smith J."/>
            <person name="Kraus R.H."/>
            <person name="Zhao Y."/>
            <person name="Ren L."/>
            <person name="Fei J."/>
            <person name="Morisson M."/>
            <person name="Kaiser P."/>
            <person name="Griffin D.K."/>
            <person name="Rao M."/>
            <person name="Pitel F."/>
            <person name="Wang J."/>
            <person name="Li N."/>
        </authorList>
    </citation>
    <scope>NUCLEOTIDE SEQUENCE [LARGE SCALE GENOMIC DNA]</scope>
</reference>